<keyword evidence="3" id="KW-1185">Reference proteome</keyword>
<feature type="region of interest" description="Disordered" evidence="1">
    <location>
        <begin position="1"/>
        <end position="38"/>
    </location>
</feature>
<dbReference type="AlphaFoldDB" id="A0A7T8KG21"/>
<dbReference type="EMBL" id="CP045894">
    <property type="protein sequence ID" value="QQP55088.1"/>
    <property type="molecule type" value="Genomic_DNA"/>
</dbReference>
<feature type="compositionally biased region" description="Basic and acidic residues" evidence="1">
    <location>
        <begin position="26"/>
        <end position="38"/>
    </location>
</feature>
<reference evidence="3" key="1">
    <citation type="submission" date="2021-01" db="EMBL/GenBank/DDBJ databases">
        <title>Caligus Genome Assembly.</title>
        <authorList>
            <person name="Gallardo-Escarate C."/>
        </authorList>
    </citation>
    <scope>NUCLEOTIDE SEQUENCE [LARGE SCALE GENOMIC DNA]</scope>
</reference>
<evidence type="ECO:0000313" key="2">
    <source>
        <dbReference type="EMBL" id="QQP55088.1"/>
    </source>
</evidence>
<dbReference type="Proteomes" id="UP000595437">
    <property type="component" value="Chromosome 5"/>
</dbReference>
<evidence type="ECO:0000313" key="3">
    <source>
        <dbReference type="Proteomes" id="UP000595437"/>
    </source>
</evidence>
<sequence length="58" mass="6654">PKDDQETLQQSQTTKESPEGLPLHVGQHEEGKRRQVKELQEHCHDSIEEGGNMKYSII</sequence>
<name>A0A7T8KG21_CALRO</name>
<protein>
    <submittedName>
        <fullName evidence="2">Uncharacterized protein</fullName>
    </submittedName>
</protein>
<organism evidence="2 3">
    <name type="scientific">Caligus rogercresseyi</name>
    <name type="common">Sea louse</name>
    <dbReference type="NCBI Taxonomy" id="217165"/>
    <lineage>
        <taxon>Eukaryota</taxon>
        <taxon>Metazoa</taxon>
        <taxon>Ecdysozoa</taxon>
        <taxon>Arthropoda</taxon>
        <taxon>Crustacea</taxon>
        <taxon>Multicrustacea</taxon>
        <taxon>Hexanauplia</taxon>
        <taxon>Copepoda</taxon>
        <taxon>Siphonostomatoida</taxon>
        <taxon>Caligidae</taxon>
        <taxon>Caligus</taxon>
    </lineage>
</organism>
<gene>
    <name evidence="2" type="ORF">FKW44_008154</name>
</gene>
<evidence type="ECO:0000256" key="1">
    <source>
        <dbReference type="SAM" id="MobiDB-lite"/>
    </source>
</evidence>
<accession>A0A7T8KG21</accession>
<proteinExistence type="predicted"/>
<feature type="non-terminal residue" evidence="2">
    <location>
        <position position="1"/>
    </location>
</feature>